<dbReference type="InterPro" id="IPR050235">
    <property type="entry name" value="CK1_Ser-Thr_kinase"/>
</dbReference>
<keyword evidence="8" id="KW-1185">Reference proteome</keyword>
<dbReference type="PROSITE" id="PS50011">
    <property type="entry name" value="PROTEIN_KINASE_DOM"/>
    <property type="match status" value="1"/>
</dbReference>
<evidence type="ECO:0000259" key="7">
    <source>
        <dbReference type="PROSITE" id="PS50011"/>
    </source>
</evidence>
<evidence type="ECO:0000256" key="1">
    <source>
        <dbReference type="ARBA" id="ARBA00022527"/>
    </source>
</evidence>
<keyword evidence="3 6" id="KW-0547">Nucleotide-binding</keyword>
<organism evidence="8 9">
    <name type="scientific">Trichuris muris</name>
    <name type="common">Mouse whipworm</name>
    <dbReference type="NCBI Taxonomy" id="70415"/>
    <lineage>
        <taxon>Eukaryota</taxon>
        <taxon>Metazoa</taxon>
        <taxon>Ecdysozoa</taxon>
        <taxon>Nematoda</taxon>
        <taxon>Enoplea</taxon>
        <taxon>Dorylaimia</taxon>
        <taxon>Trichinellida</taxon>
        <taxon>Trichuridae</taxon>
        <taxon>Trichuris</taxon>
    </lineage>
</organism>
<dbReference type="STRING" id="70415.A0A5S6QHB2"/>
<accession>A0A5S6QHB2</accession>
<keyword evidence="2" id="KW-0808">Transferase</keyword>
<dbReference type="Gene3D" id="1.10.510.10">
    <property type="entry name" value="Transferase(Phosphotransferase) domain 1"/>
    <property type="match status" value="1"/>
</dbReference>
<sequence>MPVDKEEWVTLESLRRKLSKSHDLTKPGDVIKDRWEIVRTIGSGGFGEVFRGRDRRTNADVAIKIESKENPRGVLKLEIVVIQAFQGSNHCPRFYGCGQWGNALYMVMQLLGPSLGQRRRQMPQKMFTISTSIRSTVQMVSAIQDLHDSGYVHRDIKLSNMALGMSPAQKNTIFLFDFGLARRYVDADGNLRPERDEIGFRGTIRYASLTAHEMQDLSRRDDLWSLFYVCSEMVTGKLPWRNIRDKRVVRRLKEEYSPERLCDALPHEYRMFVSHLRTLRFEDRPNYDFLLNSMHMAMGRLNLAINDPYDWDSLPDP</sequence>
<dbReference type="GO" id="GO:0004674">
    <property type="term" value="F:protein serine/threonine kinase activity"/>
    <property type="evidence" value="ECO:0007669"/>
    <property type="project" value="UniProtKB-KW"/>
</dbReference>
<keyword evidence="4" id="KW-0418">Kinase</keyword>
<keyword evidence="1" id="KW-0723">Serine/threonine-protein kinase</keyword>
<evidence type="ECO:0000256" key="2">
    <source>
        <dbReference type="ARBA" id="ARBA00022679"/>
    </source>
</evidence>
<dbReference type="InterPro" id="IPR011009">
    <property type="entry name" value="Kinase-like_dom_sf"/>
</dbReference>
<keyword evidence="5 6" id="KW-0067">ATP-binding</keyword>
<dbReference type="InterPro" id="IPR000719">
    <property type="entry name" value="Prot_kinase_dom"/>
</dbReference>
<feature type="domain" description="Protein kinase" evidence="7">
    <location>
        <begin position="35"/>
        <end position="298"/>
    </location>
</feature>
<evidence type="ECO:0000256" key="4">
    <source>
        <dbReference type="ARBA" id="ARBA00022777"/>
    </source>
</evidence>
<dbReference type="GO" id="GO:0005524">
    <property type="term" value="F:ATP binding"/>
    <property type="evidence" value="ECO:0007669"/>
    <property type="project" value="UniProtKB-UniRule"/>
</dbReference>
<dbReference type="Proteomes" id="UP000046395">
    <property type="component" value="Unassembled WGS sequence"/>
</dbReference>
<dbReference type="PANTHER" id="PTHR11909">
    <property type="entry name" value="CASEIN KINASE-RELATED"/>
    <property type="match status" value="1"/>
</dbReference>
<evidence type="ECO:0000256" key="5">
    <source>
        <dbReference type="ARBA" id="ARBA00022840"/>
    </source>
</evidence>
<proteinExistence type="predicted"/>
<name>A0A5S6QHB2_TRIMR</name>
<evidence type="ECO:0000256" key="6">
    <source>
        <dbReference type="PROSITE-ProRule" id="PRU10141"/>
    </source>
</evidence>
<evidence type="ECO:0000256" key="3">
    <source>
        <dbReference type="ARBA" id="ARBA00022741"/>
    </source>
</evidence>
<reference evidence="9" key="1">
    <citation type="submission" date="2019-12" db="UniProtKB">
        <authorList>
            <consortium name="WormBaseParasite"/>
        </authorList>
    </citation>
    <scope>IDENTIFICATION</scope>
</reference>
<dbReference type="PROSITE" id="PS00107">
    <property type="entry name" value="PROTEIN_KINASE_ATP"/>
    <property type="match status" value="1"/>
</dbReference>
<dbReference type="InterPro" id="IPR047916">
    <property type="entry name" value="TTBK_Asator-like_STKc"/>
</dbReference>
<protein>
    <submittedName>
        <fullName evidence="9">Protein kinase domain-containing protein</fullName>
    </submittedName>
</protein>
<feature type="binding site" evidence="6">
    <location>
        <position position="64"/>
    </location>
    <ligand>
        <name>ATP</name>
        <dbReference type="ChEBI" id="CHEBI:30616"/>
    </ligand>
</feature>
<dbReference type="SUPFAM" id="SSF56112">
    <property type="entry name" value="Protein kinase-like (PK-like)"/>
    <property type="match status" value="1"/>
</dbReference>
<dbReference type="Pfam" id="PF00069">
    <property type="entry name" value="Pkinase"/>
    <property type="match status" value="1"/>
</dbReference>
<dbReference type="SMART" id="SM00220">
    <property type="entry name" value="S_TKc"/>
    <property type="match status" value="1"/>
</dbReference>
<evidence type="ECO:0000313" key="9">
    <source>
        <dbReference type="WBParaSite" id="TMUE_2000006530.1"/>
    </source>
</evidence>
<dbReference type="InterPro" id="IPR017441">
    <property type="entry name" value="Protein_kinase_ATP_BS"/>
</dbReference>
<dbReference type="WBParaSite" id="TMUE_2000006530.1">
    <property type="protein sequence ID" value="TMUE_2000006530.1"/>
    <property type="gene ID" value="WBGene00294133"/>
</dbReference>
<evidence type="ECO:0000313" key="8">
    <source>
        <dbReference type="Proteomes" id="UP000046395"/>
    </source>
</evidence>
<dbReference type="CDD" id="cd14017">
    <property type="entry name" value="STKc_TTBK"/>
    <property type="match status" value="1"/>
</dbReference>
<dbReference type="AlphaFoldDB" id="A0A5S6QHB2"/>